<dbReference type="Proteomes" id="UP000196125">
    <property type="component" value="Unassembled WGS sequence"/>
</dbReference>
<evidence type="ECO:0000313" key="4">
    <source>
        <dbReference type="EMBL" id="MDW6002915.1"/>
    </source>
</evidence>
<dbReference type="CDD" id="cd00077">
    <property type="entry name" value="HDc"/>
    <property type="match status" value="1"/>
</dbReference>
<dbReference type="InterPro" id="IPR003607">
    <property type="entry name" value="HD/PDEase_dom"/>
</dbReference>
<reference evidence="5 6" key="1">
    <citation type="submission" date="2017-05" db="EMBL/GenBank/DDBJ databases">
        <authorList>
            <person name="Song R."/>
            <person name="Chenine A.L."/>
            <person name="Ruprecht R.M."/>
        </authorList>
    </citation>
    <scope>NUCLEOTIDE SEQUENCE [LARGE SCALE GENOMIC DNA]</scope>
    <source>
        <strain evidence="5 6">CECT 7927</strain>
    </source>
</reference>
<dbReference type="InterPro" id="IPR021812">
    <property type="entry name" value="DUF3391"/>
</dbReference>
<dbReference type="EC" id="3.1.4.-" evidence="4"/>
<dbReference type="PROSITE" id="PS51832">
    <property type="entry name" value="HD_GYP"/>
    <property type="match status" value="1"/>
</dbReference>
<dbReference type="GO" id="GO:0071111">
    <property type="term" value="F:cyclic-guanylate-specific phosphodiesterase activity"/>
    <property type="evidence" value="ECO:0007669"/>
    <property type="project" value="UniProtKB-EC"/>
</dbReference>
<evidence type="ECO:0000259" key="2">
    <source>
        <dbReference type="PROSITE" id="PS51831"/>
    </source>
</evidence>
<gene>
    <name evidence="5" type="primary">rpfG_5</name>
    <name evidence="4" type="ORF">SBX37_08595</name>
    <name evidence="5" type="ORF">VIM7927_03726</name>
</gene>
<dbReference type="PANTHER" id="PTHR45228:SF4">
    <property type="entry name" value="LIPOPROTEIN"/>
    <property type="match status" value="1"/>
</dbReference>
<dbReference type="AlphaFoldDB" id="A0A1Y6IXM6"/>
<evidence type="ECO:0000313" key="5">
    <source>
        <dbReference type="EMBL" id="SMS02404.1"/>
    </source>
</evidence>
<dbReference type="SMART" id="SM00471">
    <property type="entry name" value="HDc"/>
    <property type="match status" value="1"/>
</dbReference>
<dbReference type="InterPro" id="IPR006675">
    <property type="entry name" value="HDIG_dom"/>
</dbReference>
<evidence type="ECO:0000313" key="7">
    <source>
        <dbReference type="Proteomes" id="UP001283366"/>
    </source>
</evidence>
<feature type="compositionally biased region" description="Acidic residues" evidence="1">
    <location>
        <begin position="71"/>
        <end position="86"/>
    </location>
</feature>
<sequence>MASIKITVDRLQPGLHIRLPVKWNDHPFLLNSFKIKDQDQINIIKHLGIQHVYLNPAQSDTQPLPPKTQESEEEDNQETPDDDSPVNDEAKKLWEEKQRRIDKLKAYRRRVTRCEKEFERSLARIRGVMNKIRSRPQDAVGEASQLVEDVVDELLSEESVTLHLMNSKSEFEDIYFHSLNVSVISMMIGKVKGFDAAKIKELAFAALFHDIGKIKVPAAIVRKQTPLTEPEKNYLRQHTRYGVDIAGSIEGFPESAIRVISQHHELMNGSGYPEGLKGDEIDELAQVIAVANAFDSLCHGNIPGEQKIPYAALSHLYKNCRDLYNFDNLSILVKFMGVYPPGSVVQLSNDMVGLVISINSNELLYPSVLIYDPSVPRTEAPIVDLAEKEITIVNVILPAKLPDKVRDYLNPRSRISYFFDNDD</sequence>
<dbReference type="InterPro" id="IPR052020">
    <property type="entry name" value="Cyclic_di-GMP/3'3'-cGAMP_PDE"/>
</dbReference>
<feature type="region of interest" description="Disordered" evidence="1">
    <location>
        <begin position="56"/>
        <end position="88"/>
    </location>
</feature>
<dbReference type="OrthoDB" id="9764808at2"/>
<keyword evidence="7" id="KW-1185">Reference proteome</keyword>
<dbReference type="EC" id="3.1.4.52" evidence="5"/>
<dbReference type="PROSITE" id="PS51831">
    <property type="entry name" value="HD"/>
    <property type="match status" value="1"/>
</dbReference>
<proteinExistence type="predicted"/>
<dbReference type="EMBL" id="FXXI01000009">
    <property type="protein sequence ID" value="SMS02404.1"/>
    <property type="molecule type" value="Genomic_DNA"/>
</dbReference>
<evidence type="ECO:0000256" key="1">
    <source>
        <dbReference type="SAM" id="MobiDB-lite"/>
    </source>
</evidence>
<protein>
    <submittedName>
        <fullName evidence="5">Cyclic di-GMP phosphodiesterase response regulator RpfG</fullName>
        <ecNumber evidence="5">3.1.4.52</ecNumber>
    </submittedName>
    <submittedName>
        <fullName evidence="4">HD-GYP domain-containing protein</fullName>
        <ecNumber evidence="4">3.1.4.-</ecNumber>
    </submittedName>
</protein>
<dbReference type="RefSeq" id="WP_087482411.1">
    <property type="nucleotide sequence ID" value="NZ_AP024883.1"/>
</dbReference>
<dbReference type="NCBIfam" id="TIGR00277">
    <property type="entry name" value="HDIG"/>
    <property type="match status" value="1"/>
</dbReference>
<dbReference type="Gene3D" id="1.10.3210.10">
    <property type="entry name" value="Hypothetical protein af1432"/>
    <property type="match status" value="1"/>
</dbReference>
<reference evidence="4 7" key="2">
    <citation type="submission" date="2023-11" db="EMBL/GenBank/DDBJ databases">
        <title>Plant-associative lifestyle of Vibrio porteresiae and its evolutionary dynamics.</title>
        <authorList>
            <person name="Rameshkumar N."/>
            <person name="Kirti K."/>
        </authorList>
    </citation>
    <scope>NUCLEOTIDE SEQUENCE [LARGE SCALE GENOMIC DNA]</scope>
    <source>
        <strain evidence="4 7">MSSRF38</strain>
    </source>
</reference>
<dbReference type="EMBL" id="JAWRCO010000001">
    <property type="protein sequence ID" value="MDW6002915.1"/>
    <property type="molecule type" value="Genomic_DNA"/>
</dbReference>
<feature type="domain" description="HD-GYP" evidence="3">
    <location>
        <begin position="152"/>
        <end position="348"/>
    </location>
</feature>
<dbReference type="Proteomes" id="UP001283366">
    <property type="component" value="Unassembled WGS sequence"/>
</dbReference>
<dbReference type="PANTHER" id="PTHR45228">
    <property type="entry name" value="CYCLIC DI-GMP PHOSPHODIESTERASE TM_0186-RELATED"/>
    <property type="match status" value="1"/>
</dbReference>
<dbReference type="Pfam" id="PF11871">
    <property type="entry name" value="DUF3391"/>
    <property type="match status" value="1"/>
</dbReference>
<organism evidence="5 6">
    <name type="scientific">Vibrio mangrovi</name>
    <dbReference type="NCBI Taxonomy" id="474394"/>
    <lineage>
        <taxon>Bacteria</taxon>
        <taxon>Pseudomonadati</taxon>
        <taxon>Pseudomonadota</taxon>
        <taxon>Gammaproteobacteria</taxon>
        <taxon>Vibrionales</taxon>
        <taxon>Vibrionaceae</taxon>
        <taxon>Vibrio</taxon>
    </lineage>
</organism>
<evidence type="ECO:0000313" key="6">
    <source>
        <dbReference type="Proteomes" id="UP000196125"/>
    </source>
</evidence>
<name>A0A1Y6IXM6_9VIBR</name>
<dbReference type="InterPro" id="IPR037522">
    <property type="entry name" value="HD_GYP_dom"/>
</dbReference>
<dbReference type="InterPro" id="IPR006674">
    <property type="entry name" value="HD_domain"/>
</dbReference>
<dbReference type="Pfam" id="PF13487">
    <property type="entry name" value="HD_5"/>
    <property type="match status" value="1"/>
</dbReference>
<feature type="domain" description="HD" evidence="2">
    <location>
        <begin position="174"/>
        <end position="297"/>
    </location>
</feature>
<keyword evidence="5" id="KW-0378">Hydrolase</keyword>
<evidence type="ECO:0000259" key="3">
    <source>
        <dbReference type="PROSITE" id="PS51832"/>
    </source>
</evidence>
<accession>A0A1Y6IXM6</accession>
<dbReference type="SUPFAM" id="SSF109604">
    <property type="entry name" value="HD-domain/PDEase-like"/>
    <property type="match status" value="1"/>
</dbReference>